<dbReference type="RefSeq" id="WP_282299574.1">
    <property type="nucleotide sequence ID" value="NZ_CP124616.1"/>
</dbReference>
<organism evidence="6 7">
    <name type="scientific">Tropicibacter oceani</name>
    <dbReference type="NCBI Taxonomy" id="3058420"/>
    <lineage>
        <taxon>Bacteria</taxon>
        <taxon>Pseudomonadati</taxon>
        <taxon>Pseudomonadota</taxon>
        <taxon>Alphaproteobacteria</taxon>
        <taxon>Rhodobacterales</taxon>
        <taxon>Roseobacteraceae</taxon>
        <taxon>Tropicibacter</taxon>
    </lineage>
</organism>
<keyword evidence="4" id="KW-0460">Magnesium</keyword>
<dbReference type="InterPro" id="IPR023214">
    <property type="entry name" value="HAD_sf"/>
</dbReference>
<dbReference type="InterPro" id="IPR036412">
    <property type="entry name" value="HAD-like_sf"/>
</dbReference>
<dbReference type="SFLD" id="SFLDS00003">
    <property type="entry name" value="Haloacid_Dehalogenase"/>
    <property type="match status" value="1"/>
</dbReference>
<dbReference type="InterPro" id="IPR051600">
    <property type="entry name" value="Beta-PGM-like"/>
</dbReference>
<dbReference type="PANTHER" id="PTHR46193">
    <property type="entry name" value="6-PHOSPHOGLUCONATE PHOSPHATASE"/>
    <property type="match status" value="1"/>
</dbReference>
<keyword evidence="3" id="KW-0479">Metal-binding</keyword>
<dbReference type="SFLD" id="SFLDG01129">
    <property type="entry name" value="C1.5:_HAD__Beta-PGM__Phosphata"/>
    <property type="match status" value="1"/>
</dbReference>
<dbReference type="Gene3D" id="3.40.50.1000">
    <property type="entry name" value="HAD superfamily/HAD-like"/>
    <property type="match status" value="1"/>
</dbReference>
<keyword evidence="7" id="KW-1185">Reference proteome</keyword>
<accession>A0ABY8QE93</accession>
<dbReference type="Pfam" id="PF00702">
    <property type="entry name" value="Hydrolase"/>
    <property type="match status" value="1"/>
</dbReference>
<keyword evidence="5" id="KW-0119">Carbohydrate metabolism</keyword>
<dbReference type="SFLD" id="SFLDG01135">
    <property type="entry name" value="C1.5.6:_HAD__Beta-PGM__Phospha"/>
    <property type="match status" value="1"/>
</dbReference>
<dbReference type="PRINTS" id="PR00413">
    <property type="entry name" value="HADHALOGNASE"/>
</dbReference>
<sequence>MKHALLFDLDGTLIQSDPLHLAVFAEMFAERGKSMDEAFYMKHIHGTHNLESFPQLFPGEDAQALSDLKETRFRERLIGGQPCMPGADRVIAQAKASGWGVAIVTNAPRINAEYMLNAIGLRDAFETLIIGDECARGKPDPDPYLAAMRALDVAADHCIAFEDSPSGLRAARGSGAYTVGIRSSASDAELRAAGAHQTIADFNDTALPAILARLSGETV</sequence>
<dbReference type="Gene3D" id="1.10.150.240">
    <property type="entry name" value="Putative phosphatase, domain 2"/>
    <property type="match status" value="1"/>
</dbReference>
<evidence type="ECO:0000256" key="1">
    <source>
        <dbReference type="ARBA" id="ARBA00001946"/>
    </source>
</evidence>
<dbReference type="SUPFAM" id="SSF56784">
    <property type="entry name" value="HAD-like"/>
    <property type="match status" value="1"/>
</dbReference>
<evidence type="ECO:0000256" key="4">
    <source>
        <dbReference type="ARBA" id="ARBA00022842"/>
    </source>
</evidence>
<dbReference type="InterPro" id="IPR023198">
    <property type="entry name" value="PGP-like_dom2"/>
</dbReference>
<dbReference type="Proteomes" id="UP001241605">
    <property type="component" value="Chromosome"/>
</dbReference>
<dbReference type="NCBIfam" id="TIGR01509">
    <property type="entry name" value="HAD-SF-IA-v3"/>
    <property type="match status" value="1"/>
</dbReference>
<reference evidence="6 7" key="1">
    <citation type="submission" date="2023-05" db="EMBL/GenBank/DDBJ databases">
        <title>YMD87, complete Genome.</title>
        <authorList>
            <person name="Zhang J."/>
            <person name="Xu X."/>
        </authorList>
    </citation>
    <scope>NUCLEOTIDE SEQUENCE [LARGE SCALE GENOMIC DNA]</scope>
    <source>
        <strain evidence="6 7">YMD87</strain>
    </source>
</reference>
<evidence type="ECO:0000313" key="6">
    <source>
        <dbReference type="EMBL" id="WGW02945.1"/>
    </source>
</evidence>
<evidence type="ECO:0000256" key="2">
    <source>
        <dbReference type="ARBA" id="ARBA00006171"/>
    </source>
</evidence>
<dbReference type="CDD" id="cd07505">
    <property type="entry name" value="HAD_BPGM-like"/>
    <property type="match status" value="1"/>
</dbReference>
<dbReference type="PANTHER" id="PTHR46193:SF18">
    <property type="entry name" value="HEXITOL PHOSPHATASE B"/>
    <property type="match status" value="1"/>
</dbReference>
<protein>
    <submittedName>
        <fullName evidence="6">HAD family phosphatase</fullName>
    </submittedName>
</protein>
<dbReference type="InterPro" id="IPR006439">
    <property type="entry name" value="HAD-SF_hydro_IA"/>
</dbReference>
<proteinExistence type="inferred from homology"/>
<comment type="cofactor">
    <cofactor evidence="1">
        <name>Mg(2+)</name>
        <dbReference type="ChEBI" id="CHEBI:18420"/>
    </cofactor>
</comment>
<evidence type="ECO:0000256" key="3">
    <source>
        <dbReference type="ARBA" id="ARBA00022723"/>
    </source>
</evidence>
<gene>
    <name evidence="6" type="ORF">QF118_13515</name>
</gene>
<name>A0ABY8QE93_9RHOB</name>
<comment type="similarity">
    <text evidence="2">Belongs to the HAD-like hydrolase superfamily. CbbY/CbbZ/Gph/YieH family.</text>
</comment>
<evidence type="ECO:0000313" key="7">
    <source>
        <dbReference type="Proteomes" id="UP001241605"/>
    </source>
</evidence>
<dbReference type="EMBL" id="CP124616">
    <property type="protein sequence ID" value="WGW02945.1"/>
    <property type="molecule type" value="Genomic_DNA"/>
</dbReference>
<evidence type="ECO:0000256" key="5">
    <source>
        <dbReference type="ARBA" id="ARBA00023277"/>
    </source>
</evidence>